<keyword evidence="2" id="KW-1185">Reference proteome</keyword>
<name>A0AAE1H3E4_9NEOP</name>
<accession>A0AAE1H3E4</accession>
<evidence type="ECO:0000313" key="2">
    <source>
        <dbReference type="Proteomes" id="UP001219518"/>
    </source>
</evidence>
<reference evidence="1" key="2">
    <citation type="journal article" date="2023" name="BMC Genomics">
        <title>Pest status, molecular evolution, and epigenetic factors derived from the genome assembly of Frankliniella fusca, a thysanopteran phytovirus vector.</title>
        <authorList>
            <person name="Catto M.A."/>
            <person name="Labadie P.E."/>
            <person name="Jacobson A.L."/>
            <person name="Kennedy G.G."/>
            <person name="Srinivasan R."/>
            <person name="Hunt B.G."/>
        </authorList>
    </citation>
    <scope>NUCLEOTIDE SEQUENCE</scope>
    <source>
        <strain evidence="1">PL_HMW_Pooled</strain>
    </source>
</reference>
<sequence>MFLTGFAVLLETVNDDLRSILRLHKILRIMEIAHPWLTARFQGARSGPATGNDVLHGLSLEPARPPDLPPALQNASNPMAHFVKWCKARFLLGYKQFSDSVWVANFLNHTRCYTGKTNVTHVTCAHVTSLGNIT</sequence>
<dbReference type="EMBL" id="JAHWGI010000360">
    <property type="protein sequence ID" value="KAK3914215.1"/>
    <property type="molecule type" value="Genomic_DNA"/>
</dbReference>
<proteinExistence type="predicted"/>
<dbReference type="AlphaFoldDB" id="A0AAE1H3E4"/>
<evidence type="ECO:0000313" key="1">
    <source>
        <dbReference type="EMBL" id="KAK3914215.1"/>
    </source>
</evidence>
<dbReference type="Proteomes" id="UP001219518">
    <property type="component" value="Unassembled WGS sequence"/>
</dbReference>
<comment type="caution">
    <text evidence="1">The sequence shown here is derived from an EMBL/GenBank/DDBJ whole genome shotgun (WGS) entry which is preliminary data.</text>
</comment>
<organism evidence="1 2">
    <name type="scientific">Frankliniella fusca</name>
    <dbReference type="NCBI Taxonomy" id="407009"/>
    <lineage>
        <taxon>Eukaryota</taxon>
        <taxon>Metazoa</taxon>
        <taxon>Ecdysozoa</taxon>
        <taxon>Arthropoda</taxon>
        <taxon>Hexapoda</taxon>
        <taxon>Insecta</taxon>
        <taxon>Pterygota</taxon>
        <taxon>Neoptera</taxon>
        <taxon>Paraneoptera</taxon>
        <taxon>Thysanoptera</taxon>
        <taxon>Terebrantia</taxon>
        <taxon>Thripoidea</taxon>
        <taxon>Thripidae</taxon>
        <taxon>Frankliniella</taxon>
    </lineage>
</organism>
<reference evidence="1" key="1">
    <citation type="submission" date="2021-07" db="EMBL/GenBank/DDBJ databases">
        <authorList>
            <person name="Catto M.A."/>
            <person name="Jacobson A."/>
            <person name="Kennedy G."/>
            <person name="Labadie P."/>
            <person name="Hunt B.G."/>
            <person name="Srinivasan R."/>
        </authorList>
    </citation>
    <scope>NUCLEOTIDE SEQUENCE</scope>
    <source>
        <strain evidence="1">PL_HMW_Pooled</strain>
        <tissue evidence="1">Head</tissue>
    </source>
</reference>
<protein>
    <submittedName>
        <fullName evidence="1">Spectrin beta chain, non-erythrocytic 5</fullName>
    </submittedName>
</protein>
<gene>
    <name evidence="1" type="ORF">KUF71_023628</name>
</gene>